<comment type="caution">
    <text evidence="2">The sequence shown here is derived from an EMBL/GenBank/DDBJ whole genome shotgun (WGS) entry which is preliminary data.</text>
</comment>
<dbReference type="Pfam" id="PF18899">
    <property type="entry name" value="DUF5655"/>
    <property type="match status" value="1"/>
</dbReference>
<gene>
    <name evidence="2" type="ORF">FQ330_04265</name>
</gene>
<sequence>MRAPAAALFADDPRGAALHRAIAARVEALGEVEERASRTQIAYRHRRTFAIVWRPGMVVRSDVPVVLSIALPRPDPSPRWKQVAHPSPRVWMHHLEVRDASEVDDAVDAWLREAHAAAA</sequence>
<dbReference type="InterPro" id="IPR043714">
    <property type="entry name" value="DUF5655"/>
</dbReference>
<feature type="domain" description="DUF5655" evidence="1">
    <location>
        <begin position="17"/>
        <end position="115"/>
    </location>
</feature>
<organism evidence="2 3">
    <name type="scientific">Agrococcus sediminis</name>
    <dbReference type="NCBI Taxonomy" id="2599924"/>
    <lineage>
        <taxon>Bacteria</taxon>
        <taxon>Bacillati</taxon>
        <taxon>Actinomycetota</taxon>
        <taxon>Actinomycetes</taxon>
        <taxon>Micrococcales</taxon>
        <taxon>Microbacteriaceae</taxon>
        <taxon>Agrococcus</taxon>
    </lineage>
</organism>
<evidence type="ECO:0000313" key="3">
    <source>
        <dbReference type="Proteomes" id="UP000323221"/>
    </source>
</evidence>
<protein>
    <recommendedName>
        <fullName evidence="1">DUF5655 domain-containing protein</fullName>
    </recommendedName>
</protein>
<reference evidence="2 3" key="1">
    <citation type="submission" date="2019-08" db="EMBL/GenBank/DDBJ databases">
        <title>Agrococcus lahaulensis sp. nov., isolated from a cold desert of the Indian Himalayas.</title>
        <authorList>
            <person name="Qu J.H."/>
        </authorList>
    </citation>
    <scope>NUCLEOTIDE SEQUENCE [LARGE SCALE GENOMIC DNA]</scope>
    <source>
        <strain evidence="2 3">NS18</strain>
    </source>
</reference>
<dbReference type="Proteomes" id="UP000323221">
    <property type="component" value="Unassembled WGS sequence"/>
</dbReference>
<dbReference type="OrthoDB" id="4871934at2"/>
<keyword evidence="3" id="KW-1185">Reference proteome</keyword>
<dbReference type="EMBL" id="VOIR01000012">
    <property type="protein sequence ID" value="KAA6434985.1"/>
    <property type="molecule type" value="Genomic_DNA"/>
</dbReference>
<dbReference type="AlphaFoldDB" id="A0A5M8QG18"/>
<evidence type="ECO:0000259" key="1">
    <source>
        <dbReference type="Pfam" id="PF18899"/>
    </source>
</evidence>
<name>A0A5M8QG18_9MICO</name>
<dbReference type="RefSeq" id="WP_146355556.1">
    <property type="nucleotide sequence ID" value="NZ_VOIR01000012.1"/>
</dbReference>
<proteinExistence type="predicted"/>
<evidence type="ECO:0000313" key="2">
    <source>
        <dbReference type="EMBL" id="KAA6434985.1"/>
    </source>
</evidence>
<accession>A0A5M8QG18</accession>